<evidence type="ECO:0000313" key="2">
    <source>
        <dbReference type="Proteomes" id="UP000034354"/>
    </source>
</evidence>
<dbReference type="EMBL" id="LCKW01000034">
    <property type="protein sequence ID" value="KKU07157.1"/>
    <property type="molecule type" value="Genomic_DNA"/>
</dbReference>
<accession>A0A0G1MGG7</accession>
<dbReference type="AlphaFoldDB" id="A0A0G1MGG7"/>
<organism evidence="1 2">
    <name type="scientific">Candidatus Uhrbacteria bacterium GW2011_GWE2_45_35</name>
    <dbReference type="NCBI Taxonomy" id="1618993"/>
    <lineage>
        <taxon>Bacteria</taxon>
        <taxon>Candidatus Uhriibacteriota</taxon>
    </lineage>
</organism>
<sequence>MYPETQREEDTARGLTSYNSSHFKDNADAGIVGSTPATTEKWLSTYKRSLRATSKKLQGQLILTESVKKPMHIDGTQQYTTKEGQPDPLLPIIKEVFEKDTNRYYLTHDHWTTELIPKVREKIIKLFTDKGLSTPKFEIILTPAIVFNQQTTLNHPENSTTDTCEWSDDILLKQDETDSGFRLMVGFSVSGGSGYVNYNLRERPWNDRGGRLSVVFSKS</sequence>
<dbReference type="Proteomes" id="UP000034354">
    <property type="component" value="Unassembled WGS sequence"/>
</dbReference>
<dbReference type="STRING" id="1618993.UX09_C0034G0022"/>
<evidence type="ECO:0000313" key="1">
    <source>
        <dbReference type="EMBL" id="KKU07157.1"/>
    </source>
</evidence>
<protein>
    <submittedName>
        <fullName evidence="1">Uncharacterized protein</fullName>
    </submittedName>
</protein>
<name>A0A0G1MGG7_9BACT</name>
<comment type="caution">
    <text evidence="1">The sequence shown here is derived from an EMBL/GenBank/DDBJ whole genome shotgun (WGS) entry which is preliminary data.</text>
</comment>
<reference evidence="1 2" key="1">
    <citation type="journal article" date="2015" name="Nature">
        <title>rRNA introns, odd ribosomes, and small enigmatic genomes across a large radiation of phyla.</title>
        <authorList>
            <person name="Brown C.T."/>
            <person name="Hug L.A."/>
            <person name="Thomas B.C."/>
            <person name="Sharon I."/>
            <person name="Castelle C.J."/>
            <person name="Singh A."/>
            <person name="Wilkins M.J."/>
            <person name="Williams K.H."/>
            <person name="Banfield J.F."/>
        </authorList>
    </citation>
    <scope>NUCLEOTIDE SEQUENCE [LARGE SCALE GENOMIC DNA]</scope>
</reference>
<gene>
    <name evidence="1" type="ORF">UX09_C0034G0022</name>
</gene>
<proteinExistence type="predicted"/>